<dbReference type="EMBL" id="GBRH01227345">
    <property type="protein sequence ID" value="JAD70550.1"/>
    <property type="molecule type" value="Transcribed_RNA"/>
</dbReference>
<accession>A0A0A9CAX1</accession>
<proteinExistence type="predicted"/>
<name>A0A0A9CAX1_ARUDO</name>
<sequence length="22" mass="2318">MVSQSSENRVSVGQIAVISVLN</sequence>
<protein>
    <submittedName>
        <fullName evidence="1">Uncharacterized protein</fullName>
    </submittedName>
</protein>
<organism evidence="1">
    <name type="scientific">Arundo donax</name>
    <name type="common">Giant reed</name>
    <name type="synonym">Donax arundinaceus</name>
    <dbReference type="NCBI Taxonomy" id="35708"/>
    <lineage>
        <taxon>Eukaryota</taxon>
        <taxon>Viridiplantae</taxon>
        <taxon>Streptophyta</taxon>
        <taxon>Embryophyta</taxon>
        <taxon>Tracheophyta</taxon>
        <taxon>Spermatophyta</taxon>
        <taxon>Magnoliopsida</taxon>
        <taxon>Liliopsida</taxon>
        <taxon>Poales</taxon>
        <taxon>Poaceae</taxon>
        <taxon>PACMAD clade</taxon>
        <taxon>Arundinoideae</taxon>
        <taxon>Arundineae</taxon>
        <taxon>Arundo</taxon>
    </lineage>
</organism>
<reference evidence="1" key="1">
    <citation type="submission" date="2014-09" db="EMBL/GenBank/DDBJ databases">
        <authorList>
            <person name="Magalhaes I.L.F."/>
            <person name="Oliveira U."/>
            <person name="Santos F.R."/>
            <person name="Vidigal T.H.D.A."/>
            <person name="Brescovit A.D."/>
            <person name="Santos A.J."/>
        </authorList>
    </citation>
    <scope>NUCLEOTIDE SEQUENCE</scope>
    <source>
        <tissue evidence="1">Shoot tissue taken approximately 20 cm above the soil surface</tissue>
    </source>
</reference>
<evidence type="ECO:0000313" key="1">
    <source>
        <dbReference type="EMBL" id="JAD70550.1"/>
    </source>
</evidence>
<reference evidence="1" key="2">
    <citation type="journal article" date="2015" name="Data Brief">
        <title>Shoot transcriptome of the giant reed, Arundo donax.</title>
        <authorList>
            <person name="Barrero R.A."/>
            <person name="Guerrero F.D."/>
            <person name="Moolhuijzen P."/>
            <person name="Goolsby J.A."/>
            <person name="Tidwell J."/>
            <person name="Bellgard S.E."/>
            <person name="Bellgard M.I."/>
        </authorList>
    </citation>
    <scope>NUCLEOTIDE SEQUENCE</scope>
    <source>
        <tissue evidence="1">Shoot tissue taken approximately 20 cm above the soil surface</tissue>
    </source>
</reference>
<dbReference type="AlphaFoldDB" id="A0A0A9CAX1"/>